<geneLocation type="plasmid" evidence="2">
    <name>prsp8c3c</name>
</geneLocation>
<proteinExistence type="predicted"/>
<organism evidence="1 2">
    <name type="scientific">Rhizobium etli 8C-3</name>
    <dbReference type="NCBI Taxonomy" id="538025"/>
    <lineage>
        <taxon>Bacteria</taxon>
        <taxon>Pseudomonadati</taxon>
        <taxon>Pseudomonadota</taxon>
        <taxon>Alphaproteobacteria</taxon>
        <taxon>Hyphomicrobiales</taxon>
        <taxon>Rhizobiaceae</taxon>
        <taxon>Rhizobium/Agrobacterium group</taxon>
        <taxon>Rhizobium</taxon>
    </lineage>
</organism>
<evidence type="ECO:0000313" key="2">
    <source>
        <dbReference type="Proteomes" id="UP000185109"/>
    </source>
</evidence>
<sequence>MSIAPVSEATSSGLADVRKIDRLGGRAMPGKDFWHWRWQNRQVVFPGKAIFLRLGAAPATSLRCSMVVE</sequence>
<gene>
    <name evidence="1" type="ORF">AM571_PC01357</name>
</gene>
<keyword evidence="1" id="KW-0614">Plasmid</keyword>
<dbReference type="Proteomes" id="UP000185109">
    <property type="component" value="Plasmid pRsp8C3c"/>
</dbReference>
<protein>
    <submittedName>
        <fullName evidence="1">Uncharacterized protein</fullName>
    </submittedName>
</protein>
<dbReference type="AlphaFoldDB" id="A0A1L5PFQ6"/>
<reference evidence="1 2" key="1">
    <citation type="submission" date="2016-09" db="EMBL/GenBank/DDBJ databases">
        <title>The complete genome sequences of Rhizobium gallicum, symbiovars gallicum and phaseoli, symbionts associated to common bean (Phaseolus vulgaris).</title>
        <authorList>
            <person name="Bustos P."/>
            <person name="Santamaria R.I."/>
            <person name="Perez-Carrascal O.M."/>
            <person name="Juarez S."/>
            <person name="Lozano L."/>
            <person name="Martinez-Flores I."/>
            <person name="Martinez-Romero E."/>
            <person name="Cevallos M."/>
            <person name="Romero D."/>
            <person name="Davila G."/>
            <person name="Gonzalez V."/>
        </authorList>
    </citation>
    <scope>NUCLEOTIDE SEQUENCE [LARGE SCALE GENOMIC DNA]</scope>
    <source>
        <strain evidence="1 2">8C-3</strain>
        <plasmid evidence="2">Plasmid prsp8c3c</plasmid>
    </source>
</reference>
<dbReference type="EMBL" id="CP017244">
    <property type="protein sequence ID" value="APO79089.1"/>
    <property type="molecule type" value="Genomic_DNA"/>
</dbReference>
<name>A0A1L5PFQ6_RHIET</name>
<accession>A0A1L5PFQ6</accession>
<evidence type="ECO:0000313" key="1">
    <source>
        <dbReference type="EMBL" id="APO79089.1"/>
    </source>
</evidence>